<evidence type="ECO:0000313" key="2">
    <source>
        <dbReference type="EMBL" id="WVX80944.1"/>
    </source>
</evidence>
<sequence length="136" mass="15239">MSLTWKEISLNEEMILEKLPIEKVQLVKYAGASGDFNMIHQDEETALKVGLPKIIAHGMLSMGFLGEHLKDIVGENGFVKNLKVQFRGMVFIEDKVICKAIAKKKNEQEKLIDLDILAETAEGRVVTKGSASIKYY</sequence>
<keyword evidence="3" id="KW-1185">Reference proteome</keyword>
<dbReference type="EMBL" id="CP137640">
    <property type="protein sequence ID" value="WVX80944.1"/>
    <property type="molecule type" value="Genomic_DNA"/>
</dbReference>
<name>A0ABZ2CIM5_9BACI</name>
<dbReference type="RefSeq" id="WP_338449874.1">
    <property type="nucleotide sequence ID" value="NZ_CP137640.1"/>
</dbReference>
<dbReference type="InterPro" id="IPR002539">
    <property type="entry name" value="MaoC-like_dom"/>
</dbReference>
<dbReference type="Pfam" id="PF01575">
    <property type="entry name" value="MaoC_dehydratas"/>
    <property type="match status" value="1"/>
</dbReference>
<dbReference type="PANTHER" id="PTHR43841">
    <property type="entry name" value="3-HYDROXYACYL-THIOESTER DEHYDRATASE HTDX-RELATED"/>
    <property type="match status" value="1"/>
</dbReference>
<evidence type="ECO:0000259" key="1">
    <source>
        <dbReference type="Pfam" id="PF01575"/>
    </source>
</evidence>
<gene>
    <name evidence="2" type="ORF">R4Z09_27630</name>
</gene>
<protein>
    <submittedName>
        <fullName evidence="2">MaoC/PaaZ C-terminal domain-containing protein</fullName>
    </submittedName>
</protein>
<accession>A0ABZ2CIM5</accession>
<evidence type="ECO:0000313" key="3">
    <source>
        <dbReference type="Proteomes" id="UP001357223"/>
    </source>
</evidence>
<organism evidence="2 3">
    <name type="scientific">Niallia oryzisoli</name>
    <dbReference type="NCBI Taxonomy" id="1737571"/>
    <lineage>
        <taxon>Bacteria</taxon>
        <taxon>Bacillati</taxon>
        <taxon>Bacillota</taxon>
        <taxon>Bacilli</taxon>
        <taxon>Bacillales</taxon>
        <taxon>Bacillaceae</taxon>
        <taxon>Niallia</taxon>
    </lineage>
</organism>
<proteinExistence type="predicted"/>
<dbReference type="PANTHER" id="PTHR43841:SF3">
    <property type="entry name" value="(3R)-HYDROXYACYL-ACP DEHYDRATASE SUBUNIT HADB"/>
    <property type="match status" value="1"/>
</dbReference>
<dbReference type="Proteomes" id="UP001357223">
    <property type="component" value="Chromosome"/>
</dbReference>
<reference evidence="2 3" key="1">
    <citation type="submission" date="2023-10" db="EMBL/GenBank/DDBJ databases">
        <title>Niallia locisalis sp.nov. isolated from a salt pond sample.</title>
        <authorList>
            <person name="Li X.-J."/>
            <person name="Dong L."/>
        </authorList>
    </citation>
    <scope>NUCLEOTIDE SEQUENCE [LARGE SCALE GENOMIC DNA]</scope>
    <source>
        <strain evidence="2 3">DSM 29761</strain>
    </source>
</reference>
<dbReference type="SUPFAM" id="SSF54637">
    <property type="entry name" value="Thioesterase/thiol ester dehydrase-isomerase"/>
    <property type="match status" value="1"/>
</dbReference>
<feature type="domain" description="MaoC-like" evidence="1">
    <location>
        <begin position="18"/>
        <end position="112"/>
    </location>
</feature>
<dbReference type="Gene3D" id="3.10.129.10">
    <property type="entry name" value="Hotdog Thioesterase"/>
    <property type="match status" value="1"/>
</dbReference>
<dbReference type="InterPro" id="IPR029069">
    <property type="entry name" value="HotDog_dom_sf"/>
</dbReference>